<dbReference type="Pfam" id="PF00206">
    <property type="entry name" value="Lyase_1"/>
    <property type="match status" value="1"/>
</dbReference>
<dbReference type="EMBL" id="JACHJO010000001">
    <property type="protein sequence ID" value="MBB6118430.1"/>
    <property type="molecule type" value="Genomic_DNA"/>
</dbReference>
<gene>
    <name evidence="10" type="ORF">FHS13_000358</name>
</gene>
<dbReference type="PRINTS" id="PR00149">
    <property type="entry name" value="FUMRATELYASE"/>
</dbReference>
<dbReference type="PANTHER" id="PTHR43814:SF1">
    <property type="entry name" value="ARGININOSUCCINATE LYASE"/>
    <property type="match status" value="1"/>
</dbReference>
<comment type="pathway">
    <text evidence="1">Amino-acid biosynthesis; L-arginine biosynthesis; L-arginine from L-ornithine and carbamoyl phosphate: step 3/3.</text>
</comment>
<evidence type="ECO:0000313" key="11">
    <source>
        <dbReference type="Proteomes" id="UP000536604"/>
    </source>
</evidence>
<evidence type="ECO:0000313" key="10">
    <source>
        <dbReference type="EMBL" id="MBB6118430.1"/>
    </source>
</evidence>
<keyword evidence="4" id="KW-0028">Amino-acid biosynthesis</keyword>
<dbReference type="UniPathway" id="UPA00068">
    <property type="reaction ID" value="UER00114"/>
</dbReference>
<dbReference type="Pfam" id="PF14698">
    <property type="entry name" value="ASL_C2"/>
    <property type="match status" value="1"/>
</dbReference>
<evidence type="ECO:0000256" key="2">
    <source>
        <dbReference type="ARBA" id="ARBA00012338"/>
    </source>
</evidence>
<keyword evidence="3" id="KW-0055">Arginine biosynthesis</keyword>
<dbReference type="Gene3D" id="1.20.200.10">
    <property type="entry name" value="Fumarase/aspartase (Central domain)"/>
    <property type="match status" value="1"/>
</dbReference>
<dbReference type="SUPFAM" id="SSF48557">
    <property type="entry name" value="L-aspartase-like"/>
    <property type="match status" value="1"/>
</dbReference>
<evidence type="ECO:0000256" key="7">
    <source>
        <dbReference type="SAM" id="MobiDB-lite"/>
    </source>
</evidence>
<dbReference type="GO" id="GO:0004056">
    <property type="term" value="F:argininosuccinate lyase activity"/>
    <property type="evidence" value="ECO:0007669"/>
    <property type="project" value="UniProtKB-UniRule"/>
</dbReference>
<dbReference type="Gene3D" id="1.10.275.10">
    <property type="entry name" value="Fumarase/aspartase (N-terminal domain)"/>
    <property type="match status" value="1"/>
</dbReference>
<dbReference type="InterPro" id="IPR008948">
    <property type="entry name" value="L-Aspartase-like"/>
</dbReference>
<evidence type="ECO:0000256" key="1">
    <source>
        <dbReference type="ARBA" id="ARBA00004941"/>
    </source>
</evidence>
<evidence type="ECO:0000259" key="8">
    <source>
        <dbReference type="Pfam" id="PF00206"/>
    </source>
</evidence>
<comment type="caution">
    <text evidence="10">The sequence shown here is derived from an EMBL/GenBank/DDBJ whole genome shotgun (WGS) entry which is preliminary data.</text>
</comment>
<evidence type="ECO:0000256" key="5">
    <source>
        <dbReference type="ARBA" id="ARBA00023239"/>
    </source>
</evidence>
<dbReference type="InterPro" id="IPR024083">
    <property type="entry name" value="Fumarase/histidase_N"/>
</dbReference>
<sequence length="493" mass="52256">MSTTGRLTRGLRAGTRRRLFEDASQDIGAELALITEVDLAHLVMLARTGLLDRARAAAITRAVVHLREERFAGVRDLPRPRGLYLAYEEHLSRLLGPETGGALHTGRSRNDLNATTAAMRLRAWTLDFLEQALRLHAVLLGRARAHRDTVMPVYTHFQAAMPVTYGHYLLGIAEALGRDADAVADAARGLERCPLGAGAVAGTDLPVDPAATAALLGFSAPARHATDAVASRDTHLRILAAVAGTGVTLSRLGTDLQLWSTAEFGLVHMPDHLVGGSSAMPQKRNAFLLEHLKAKAGAAIGAWTAASSMVKSTPFTNCIEVGTEAVAACRPGLDAVHEAVLLAQVLAGGALPRPERMARRAEEGFTTATAAANHLVREGVAFRTAHHAVGEEVRRALEEGRTGLDAVTVGGTRRPVPAHLTSPEAAARATGAGGGPGAFDILFEQARRELRARALRHTRARQRLAGARRGLEEAVRELTAPVASGGRQPARTP</sequence>
<dbReference type="InterPro" id="IPR020557">
    <property type="entry name" value="Fumarate_lyase_CS"/>
</dbReference>
<dbReference type="InterPro" id="IPR029419">
    <property type="entry name" value="Arg_succ_lyase_C"/>
</dbReference>
<evidence type="ECO:0000259" key="9">
    <source>
        <dbReference type="Pfam" id="PF14698"/>
    </source>
</evidence>
<dbReference type="RefSeq" id="WP_184286286.1">
    <property type="nucleotide sequence ID" value="NZ_JACHJO010000001.1"/>
</dbReference>
<dbReference type="PANTHER" id="PTHR43814">
    <property type="entry name" value="ARGININOSUCCINATE LYASE"/>
    <property type="match status" value="1"/>
</dbReference>
<feature type="region of interest" description="Disordered" evidence="7">
    <location>
        <begin position="467"/>
        <end position="493"/>
    </location>
</feature>
<dbReference type="GO" id="GO:0042450">
    <property type="term" value="P:L-arginine biosynthetic process via ornithine"/>
    <property type="evidence" value="ECO:0007669"/>
    <property type="project" value="UniProtKB-UniRule"/>
</dbReference>
<dbReference type="PROSITE" id="PS00163">
    <property type="entry name" value="FUMARATE_LYASES"/>
    <property type="match status" value="1"/>
</dbReference>
<feature type="domain" description="Argininosuccinate lyase C-terminal" evidence="9">
    <location>
        <begin position="365"/>
        <end position="408"/>
    </location>
</feature>
<dbReference type="GO" id="GO:0005829">
    <property type="term" value="C:cytosol"/>
    <property type="evidence" value="ECO:0007669"/>
    <property type="project" value="TreeGrafter"/>
</dbReference>
<keyword evidence="5 10" id="KW-0456">Lyase</keyword>
<evidence type="ECO:0000256" key="4">
    <source>
        <dbReference type="ARBA" id="ARBA00022605"/>
    </source>
</evidence>
<dbReference type="InterPro" id="IPR000362">
    <property type="entry name" value="Fumarate_lyase_fam"/>
</dbReference>
<feature type="domain" description="Fumarate lyase N-terminal" evidence="8">
    <location>
        <begin position="91"/>
        <end position="301"/>
    </location>
</feature>
<evidence type="ECO:0000256" key="6">
    <source>
        <dbReference type="NCBIfam" id="TIGR00838"/>
    </source>
</evidence>
<dbReference type="InterPro" id="IPR009049">
    <property type="entry name" value="Argininosuccinate_lyase"/>
</dbReference>
<protein>
    <recommendedName>
        <fullName evidence="2 6">Argininosuccinate lyase</fullName>
        <ecNumber evidence="2 6">4.3.2.1</ecNumber>
    </recommendedName>
</protein>
<evidence type="ECO:0000256" key="3">
    <source>
        <dbReference type="ARBA" id="ARBA00022571"/>
    </source>
</evidence>
<name>A0A841IJX1_9ACTN</name>
<dbReference type="Gene3D" id="1.10.40.30">
    <property type="entry name" value="Fumarase/aspartase (C-terminal domain)"/>
    <property type="match status" value="1"/>
</dbReference>
<dbReference type="AlphaFoldDB" id="A0A841IJX1"/>
<dbReference type="InterPro" id="IPR022761">
    <property type="entry name" value="Fumarate_lyase_N"/>
</dbReference>
<reference evidence="10 11" key="1">
    <citation type="submission" date="2020-08" db="EMBL/GenBank/DDBJ databases">
        <title>Genomic Encyclopedia of Type Strains, Phase III (KMG-III): the genomes of soil and plant-associated and newly described type strains.</title>
        <authorList>
            <person name="Whitman W."/>
        </authorList>
    </citation>
    <scope>NUCLEOTIDE SEQUENCE [LARGE SCALE GENOMIC DNA]</scope>
    <source>
        <strain evidence="10 11">CECT 8712</strain>
    </source>
</reference>
<accession>A0A841IJX1</accession>
<dbReference type="Proteomes" id="UP000536604">
    <property type="component" value="Unassembled WGS sequence"/>
</dbReference>
<proteinExistence type="predicted"/>
<keyword evidence="11" id="KW-1185">Reference proteome</keyword>
<organism evidence="10 11">
    <name type="scientific">Nocardiopsis algeriensis</name>
    <dbReference type="NCBI Taxonomy" id="1478215"/>
    <lineage>
        <taxon>Bacteria</taxon>
        <taxon>Bacillati</taxon>
        <taxon>Actinomycetota</taxon>
        <taxon>Actinomycetes</taxon>
        <taxon>Streptosporangiales</taxon>
        <taxon>Nocardiopsidaceae</taxon>
        <taxon>Nocardiopsis</taxon>
    </lineage>
</organism>
<dbReference type="EC" id="4.3.2.1" evidence="2 6"/>
<dbReference type="PRINTS" id="PR00145">
    <property type="entry name" value="ARGSUCLYASE"/>
</dbReference>
<dbReference type="NCBIfam" id="TIGR00838">
    <property type="entry name" value="argH"/>
    <property type="match status" value="1"/>
</dbReference>